<proteinExistence type="predicted"/>
<accession>A0ABD0J625</accession>
<dbReference type="Gene3D" id="2.170.15.10">
    <property type="entry name" value="Proaerolysin, chain A, domain 3"/>
    <property type="match status" value="1"/>
</dbReference>
<gene>
    <name evidence="2" type="ORF">BaRGS_00038447</name>
</gene>
<organism evidence="2 3">
    <name type="scientific">Batillaria attramentaria</name>
    <dbReference type="NCBI Taxonomy" id="370345"/>
    <lineage>
        <taxon>Eukaryota</taxon>
        <taxon>Metazoa</taxon>
        <taxon>Spiralia</taxon>
        <taxon>Lophotrochozoa</taxon>
        <taxon>Mollusca</taxon>
        <taxon>Gastropoda</taxon>
        <taxon>Caenogastropoda</taxon>
        <taxon>Sorbeoconcha</taxon>
        <taxon>Cerithioidea</taxon>
        <taxon>Batillariidae</taxon>
        <taxon>Batillaria</taxon>
    </lineage>
</organism>
<name>A0ABD0J625_9CAEN</name>
<dbReference type="EMBL" id="JACVVK020000621">
    <property type="protein sequence ID" value="KAK7462511.1"/>
    <property type="molecule type" value="Genomic_DNA"/>
</dbReference>
<dbReference type="Pfam" id="PF03318">
    <property type="entry name" value="ETX_MTX2"/>
    <property type="match status" value="1"/>
</dbReference>
<evidence type="ECO:0000313" key="3">
    <source>
        <dbReference type="Proteomes" id="UP001519460"/>
    </source>
</evidence>
<reference evidence="2 3" key="1">
    <citation type="journal article" date="2023" name="Sci. Data">
        <title>Genome assembly of the Korean intertidal mud-creeper Batillaria attramentaria.</title>
        <authorList>
            <person name="Patra A.K."/>
            <person name="Ho P.T."/>
            <person name="Jun S."/>
            <person name="Lee S.J."/>
            <person name="Kim Y."/>
            <person name="Won Y.J."/>
        </authorList>
    </citation>
    <scope>NUCLEOTIDE SEQUENCE [LARGE SCALE GENOMIC DNA]</scope>
    <source>
        <strain evidence="2">Wonlab-2016</strain>
    </source>
</reference>
<dbReference type="CDD" id="cd20237">
    <property type="entry name" value="PFM_LIN24-like"/>
    <property type="match status" value="1"/>
</dbReference>
<dbReference type="AlphaFoldDB" id="A0ABD0J625"/>
<feature type="region of interest" description="Disordered" evidence="1">
    <location>
        <begin position="285"/>
        <end position="315"/>
    </location>
</feature>
<evidence type="ECO:0000256" key="1">
    <source>
        <dbReference type="SAM" id="MobiDB-lite"/>
    </source>
</evidence>
<dbReference type="PANTHER" id="PTHR39369:SF6">
    <property type="entry name" value="LIN-24 (TWENTY-FOUR) LIKE"/>
    <property type="match status" value="1"/>
</dbReference>
<evidence type="ECO:0000313" key="2">
    <source>
        <dbReference type="EMBL" id="KAK7462511.1"/>
    </source>
</evidence>
<dbReference type="PANTHER" id="PTHR39369">
    <property type="entry name" value="LIN-24 (TWENTY-FOUR) LIKE"/>
    <property type="match status" value="1"/>
</dbReference>
<dbReference type="InterPro" id="IPR004991">
    <property type="entry name" value="Aerolysin-like"/>
</dbReference>
<feature type="region of interest" description="Disordered" evidence="1">
    <location>
        <begin position="79"/>
        <end position="101"/>
    </location>
</feature>
<dbReference type="Proteomes" id="UP001519460">
    <property type="component" value="Unassembled WGS sequence"/>
</dbReference>
<comment type="caution">
    <text evidence="2">The sequence shown here is derived from an EMBL/GenBank/DDBJ whole genome shotgun (WGS) entry which is preliminary data.</text>
</comment>
<dbReference type="SUPFAM" id="SSF56973">
    <property type="entry name" value="Aerolisin/ETX pore-forming domain"/>
    <property type="match status" value="1"/>
</dbReference>
<feature type="compositionally biased region" description="Polar residues" evidence="1">
    <location>
        <begin position="292"/>
        <end position="315"/>
    </location>
</feature>
<protein>
    <submittedName>
        <fullName evidence="2">Uncharacterized protein</fullName>
    </submittedName>
</protein>
<feature type="compositionally biased region" description="Basic and acidic residues" evidence="1">
    <location>
        <begin position="87"/>
        <end position="100"/>
    </location>
</feature>
<keyword evidence="3" id="KW-1185">Reference proteome</keyword>
<sequence length="395" mass="44526">MGGCLCVEQSVQNRLIPDVEQIIADRVWTEFVASSHRRRDYKIEVPMNFYHFEELSQTLHPMDHLQVINNAASKAMTHASSNLEGKQLAHQDKTSPEDNRLQTTFCNDTDKDQTYSFKFEKTRKASITITQHKGFSFGGKASFSVDLAKMPGVEIDARYDVTKDTGDTFEETLTTTASSDIAVSSHSTCTATVVMEERHLRANFEVTVKMSMPEGRAEAFVRNKRGERVFAKEIRNLSFLFDEEHHMLPEENPTLDSENPSHPRVIATTERGTQTVESETLVLESENEIAPSENQISPCENPATSSKETQTSSVGRSPCCCLWFDREVEFIPSTPLRPVPLKDAVKFEVHGIVEGRLLSSHHISLQSWKIPERDPDDVAIIVNVEEVDDHPDESK</sequence>